<dbReference type="EMBL" id="RBNJ01010307">
    <property type="protein sequence ID" value="RUS26506.1"/>
    <property type="molecule type" value="Genomic_DNA"/>
</dbReference>
<evidence type="ECO:0000313" key="2">
    <source>
        <dbReference type="Proteomes" id="UP000274822"/>
    </source>
</evidence>
<protein>
    <submittedName>
        <fullName evidence="1">Uncharacterized protein</fullName>
    </submittedName>
</protein>
<comment type="caution">
    <text evidence="1">The sequence shown here is derived from an EMBL/GenBank/DDBJ whole genome shotgun (WGS) entry which is preliminary data.</text>
</comment>
<accession>A0A433Q9P0</accession>
<name>A0A433Q9P0_9FUNG</name>
<sequence length="168" mass="17649">MLARDPRNNDRGLGSFSIPGRKLNASSCPWSTTMWTVLVPRRGRRDVVCVPSEATVFSTGGRSGCRVVDGRDGMCVRRFVVVLLRNTSSISPPSSSSSSSSPPSSPLIVRLLSACTQSSFVLASKLHCTASSLRLGRASPSSGIRGGAWYDHDGMSSSGGGGPADFQV</sequence>
<evidence type="ECO:0000313" key="1">
    <source>
        <dbReference type="EMBL" id="RUS26506.1"/>
    </source>
</evidence>
<dbReference type="Proteomes" id="UP000274822">
    <property type="component" value="Unassembled WGS sequence"/>
</dbReference>
<dbReference type="AlphaFoldDB" id="A0A433Q9P0"/>
<gene>
    <name evidence="1" type="ORF">BC938DRAFT_470680</name>
</gene>
<keyword evidence="2" id="KW-1185">Reference proteome</keyword>
<reference evidence="1 2" key="1">
    <citation type="journal article" date="2018" name="New Phytol.">
        <title>Phylogenomics of Endogonaceae and evolution of mycorrhizas within Mucoromycota.</title>
        <authorList>
            <person name="Chang Y."/>
            <person name="Desiro A."/>
            <person name="Na H."/>
            <person name="Sandor L."/>
            <person name="Lipzen A."/>
            <person name="Clum A."/>
            <person name="Barry K."/>
            <person name="Grigoriev I.V."/>
            <person name="Martin F.M."/>
            <person name="Stajich J.E."/>
            <person name="Smith M.E."/>
            <person name="Bonito G."/>
            <person name="Spatafora J.W."/>
        </authorList>
    </citation>
    <scope>NUCLEOTIDE SEQUENCE [LARGE SCALE GENOMIC DNA]</scope>
    <source>
        <strain evidence="1 2">AD002</strain>
    </source>
</reference>
<organism evidence="1 2">
    <name type="scientific">Jimgerdemannia flammicorona</name>
    <dbReference type="NCBI Taxonomy" id="994334"/>
    <lineage>
        <taxon>Eukaryota</taxon>
        <taxon>Fungi</taxon>
        <taxon>Fungi incertae sedis</taxon>
        <taxon>Mucoromycota</taxon>
        <taxon>Mucoromycotina</taxon>
        <taxon>Endogonomycetes</taxon>
        <taxon>Endogonales</taxon>
        <taxon>Endogonaceae</taxon>
        <taxon>Jimgerdemannia</taxon>
    </lineage>
</organism>
<proteinExistence type="predicted"/>